<gene>
    <name evidence="2" type="ORF">HH214_01485</name>
</gene>
<evidence type="ECO:0000313" key="3">
    <source>
        <dbReference type="Proteomes" id="UP000503278"/>
    </source>
</evidence>
<sequence length="77" mass="9342">MSRKSNCWDNAVVESFFKTLKTEMVYHRYFLNKAEACLAMLEYIEVWYNRQRKDSALTYLTPCQYEQLLIKNKMSAW</sequence>
<protein>
    <submittedName>
        <fullName evidence="2">IS3 family transposase</fullName>
    </submittedName>
</protein>
<dbReference type="PANTHER" id="PTHR46889:SF4">
    <property type="entry name" value="TRANSPOSASE INSO FOR INSERTION SEQUENCE ELEMENT IS911B-RELATED"/>
    <property type="match status" value="1"/>
</dbReference>
<dbReference type="KEGG" id="mrob:HH214_01485"/>
<evidence type="ECO:0000259" key="1">
    <source>
        <dbReference type="Pfam" id="PF13333"/>
    </source>
</evidence>
<reference evidence="2 3" key="1">
    <citation type="submission" date="2020-04" db="EMBL/GenBank/DDBJ databases">
        <title>Genome sequencing of novel species.</title>
        <authorList>
            <person name="Heo J."/>
            <person name="Kim S.-J."/>
            <person name="Kim J.-S."/>
            <person name="Hong S.-B."/>
            <person name="Kwon S.-W."/>
        </authorList>
    </citation>
    <scope>NUCLEOTIDE SEQUENCE [LARGE SCALE GENOMIC DNA]</scope>
    <source>
        <strain evidence="2 3">F39-2</strain>
    </source>
</reference>
<dbReference type="Gene3D" id="3.30.420.10">
    <property type="entry name" value="Ribonuclease H-like superfamily/Ribonuclease H"/>
    <property type="match status" value="1"/>
</dbReference>
<dbReference type="Pfam" id="PF13333">
    <property type="entry name" value="rve_2"/>
    <property type="match status" value="1"/>
</dbReference>
<dbReference type="InterPro" id="IPR050900">
    <property type="entry name" value="Transposase_IS3/IS150/IS904"/>
</dbReference>
<dbReference type="InterPro" id="IPR012337">
    <property type="entry name" value="RNaseH-like_sf"/>
</dbReference>
<organism evidence="2 3">
    <name type="scientific">Mucilaginibacter robiniae</name>
    <dbReference type="NCBI Taxonomy" id="2728022"/>
    <lineage>
        <taxon>Bacteria</taxon>
        <taxon>Pseudomonadati</taxon>
        <taxon>Bacteroidota</taxon>
        <taxon>Sphingobacteriia</taxon>
        <taxon>Sphingobacteriales</taxon>
        <taxon>Sphingobacteriaceae</taxon>
        <taxon>Mucilaginibacter</taxon>
    </lineage>
</organism>
<dbReference type="EMBL" id="CP051682">
    <property type="protein sequence ID" value="QJD94634.1"/>
    <property type="molecule type" value="Genomic_DNA"/>
</dbReference>
<accession>A0A7L5DZD3</accession>
<dbReference type="Proteomes" id="UP000503278">
    <property type="component" value="Chromosome"/>
</dbReference>
<dbReference type="RefSeq" id="WP_169605651.1">
    <property type="nucleotide sequence ID" value="NZ_CP051682.1"/>
</dbReference>
<dbReference type="SUPFAM" id="SSF53098">
    <property type="entry name" value="Ribonuclease H-like"/>
    <property type="match status" value="1"/>
</dbReference>
<proteinExistence type="predicted"/>
<dbReference type="InterPro" id="IPR036397">
    <property type="entry name" value="RNaseH_sf"/>
</dbReference>
<dbReference type="GO" id="GO:0003676">
    <property type="term" value="F:nucleic acid binding"/>
    <property type="evidence" value="ECO:0007669"/>
    <property type="project" value="InterPro"/>
</dbReference>
<dbReference type="PANTHER" id="PTHR46889">
    <property type="entry name" value="TRANSPOSASE INSF FOR INSERTION SEQUENCE IS3B-RELATED"/>
    <property type="match status" value="1"/>
</dbReference>
<keyword evidence="3" id="KW-1185">Reference proteome</keyword>
<evidence type="ECO:0000313" key="2">
    <source>
        <dbReference type="EMBL" id="QJD94634.1"/>
    </source>
</evidence>
<name>A0A7L5DZD3_9SPHI</name>
<feature type="domain" description="Integrase catalytic" evidence="1">
    <location>
        <begin position="14"/>
        <end position="67"/>
    </location>
</feature>
<dbReference type="GO" id="GO:0015074">
    <property type="term" value="P:DNA integration"/>
    <property type="evidence" value="ECO:0007669"/>
    <property type="project" value="InterPro"/>
</dbReference>
<dbReference type="AlphaFoldDB" id="A0A7L5DZD3"/>
<dbReference type="InterPro" id="IPR001584">
    <property type="entry name" value="Integrase_cat-core"/>
</dbReference>